<dbReference type="AlphaFoldDB" id="A0A1G9QDU5"/>
<dbReference type="STRING" id="146817.SAMN04488502_102138"/>
<keyword evidence="8" id="KW-1185">Reference proteome</keyword>
<sequence length="191" mass="22600">MRNRILCEAMKEMNERGIKFTMDDLARRLGVSKRTLYENFASKEEIIAFIFKNALAELKEKRELIINDEQLDIREKFKQIMAVRPTLCAETTDRIAIEVKKFMPKQWKKVEDDMEELWESVESLIREGERTGCFRPVFFPAIRVMFKGAFHEFANHNFLLQNKVTIKEMIELMTDILLFGLVPKDSRDQQS</sequence>
<reference evidence="7 8" key="1">
    <citation type="submission" date="2016-10" db="EMBL/GenBank/DDBJ databases">
        <authorList>
            <person name="de Groot N.N."/>
        </authorList>
    </citation>
    <scope>NUCLEOTIDE SEQUENCE [LARGE SCALE GENOMIC DNA]</scope>
    <source>
        <strain evidence="7 8">DSM 1736</strain>
    </source>
</reference>
<name>A0A1G9QDU5_9FIRM</name>
<dbReference type="PRINTS" id="PR00455">
    <property type="entry name" value="HTHTETR"/>
</dbReference>
<dbReference type="GO" id="GO:0003700">
    <property type="term" value="F:DNA-binding transcription factor activity"/>
    <property type="evidence" value="ECO:0007669"/>
    <property type="project" value="TreeGrafter"/>
</dbReference>
<dbReference type="Proteomes" id="UP000214880">
    <property type="component" value="Unassembled WGS sequence"/>
</dbReference>
<gene>
    <name evidence="7" type="ORF">SAMN04488502_102138</name>
</gene>
<dbReference type="InterPro" id="IPR009057">
    <property type="entry name" value="Homeodomain-like_sf"/>
</dbReference>
<evidence type="ECO:0000256" key="1">
    <source>
        <dbReference type="ARBA" id="ARBA00022491"/>
    </source>
</evidence>
<dbReference type="PROSITE" id="PS50977">
    <property type="entry name" value="HTH_TETR_2"/>
    <property type="match status" value="1"/>
</dbReference>
<keyword evidence="4" id="KW-0804">Transcription</keyword>
<dbReference type="GO" id="GO:0000976">
    <property type="term" value="F:transcription cis-regulatory region binding"/>
    <property type="evidence" value="ECO:0007669"/>
    <property type="project" value="TreeGrafter"/>
</dbReference>
<feature type="domain" description="HTH tetR-type" evidence="6">
    <location>
        <begin position="1"/>
        <end position="58"/>
    </location>
</feature>
<evidence type="ECO:0000256" key="2">
    <source>
        <dbReference type="ARBA" id="ARBA00023015"/>
    </source>
</evidence>
<evidence type="ECO:0000313" key="8">
    <source>
        <dbReference type="Proteomes" id="UP000214880"/>
    </source>
</evidence>
<dbReference type="InterPro" id="IPR036271">
    <property type="entry name" value="Tet_transcr_reg_TetR-rel_C_sf"/>
</dbReference>
<evidence type="ECO:0000259" key="6">
    <source>
        <dbReference type="PROSITE" id="PS50977"/>
    </source>
</evidence>
<accession>A0A1G9QDU5</accession>
<keyword evidence="3 5" id="KW-0238">DNA-binding</keyword>
<feature type="DNA-binding region" description="H-T-H motif" evidence="5">
    <location>
        <begin position="21"/>
        <end position="40"/>
    </location>
</feature>
<dbReference type="PANTHER" id="PTHR30055">
    <property type="entry name" value="HTH-TYPE TRANSCRIPTIONAL REGULATOR RUTR"/>
    <property type="match status" value="1"/>
</dbReference>
<evidence type="ECO:0000256" key="3">
    <source>
        <dbReference type="ARBA" id="ARBA00023125"/>
    </source>
</evidence>
<keyword evidence="2" id="KW-0805">Transcription regulation</keyword>
<proteinExistence type="predicted"/>
<keyword evidence="1" id="KW-0678">Repressor</keyword>
<dbReference type="RefSeq" id="WP_173812793.1">
    <property type="nucleotide sequence ID" value="NZ_FNHB01000002.1"/>
</dbReference>
<dbReference type="SUPFAM" id="SSF46689">
    <property type="entry name" value="Homeodomain-like"/>
    <property type="match status" value="1"/>
</dbReference>
<dbReference type="Gene3D" id="1.10.10.60">
    <property type="entry name" value="Homeodomain-like"/>
    <property type="match status" value="1"/>
</dbReference>
<dbReference type="Pfam" id="PF00440">
    <property type="entry name" value="TetR_N"/>
    <property type="match status" value="1"/>
</dbReference>
<dbReference type="EMBL" id="FNHB01000002">
    <property type="protein sequence ID" value="SDM09169.1"/>
    <property type="molecule type" value="Genomic_DNA"/>
</dbReference>
<evidence type="ECO:0000313" key="7">
    <source>
        <dbReference type="EMBL" id="SDM09169.1"/>
    </source>
</evidence>
<dbReference type="SUPFAM" id="SSF48498">
    <property type="entry name" value="Tetracyclin repressor-like, C-terminal domain"/>
    <property type="match status" value="1"/>
</dbReference>
<organism evidence="7 8">
    <name type="scientific">Dendrosporobacter quercicolus</name>
    <dbReference type="NCBI Taxonomy" id="146817"/>
    <lineage>
        <taxon>Bacteria</taxon>
        <taxon>Bacillati</taxon>
        <taxon>Bacillota</taxon>
        <taxon>Negativicutes</taxon>
        <taxon>Selenomonadales</taxon>
        <taxon>Sporomusaceae</taxon>
        <taxon>Dendrosporobacter</taxon>
    </lineage>
</organism>
<evidence type="ECO:0000256" key="4">
    <source>
        <dbReference type="ARBA" id="ARBA00023163"/>
    </source>
</evidence>
<dbReference type="InterPro" id="IPR050109">
    <property type="entry name" value="HTH-type_TetR-like_transc_reg"/>
</dbReference>
<evidence type="ECO:0000256" key="5">
    <source>
        <dbReference type="PROSITE-ProRule" id="PRU00335"/>
    </source>
</evidence>
<dbReference type="PANTHER" id="PTHR30055:SF175">
    <property type="entry name" value="HTH-TYPE TRANSCRIPTIONAL REPRESSOR KSTR2"/>
    <property type="match status" value="1"/>
</dbReference>
<dbReference type="Gene3D" id="1.10.357.10">
    <property type="entry name" value="Tetracycline Repressor, domain 2"/>
    <property type="match status" value="1"/>
</dbReference>
<protein>
    <submittedName>
        <fullName evidence="7">Transcriptional regulator, TetR family</fullName>
    </submittedName>
</protein>
<dbReference type="InterPro" id="IPR001647">
    <property type="entry name" value="HTH_TetR"/>
</dbReference>